<dbReference type="FunFam" id="3.30.70.270:FF:000020">
    <property type="entry name" value="Transposon Tf2-6 polyprotein-like Protein"/>
    <property type="match status" value="1"/>
</dbReference>
<keyword evidence="6" id="KW-0378">Hydrolase</keyword>
<dbReference type="Pfam" id="PF00078">
    <property type="entry name" value="RVT_1"/>
    <property type="match status" value="1"/>
</dbReference>
<dbReference type="GO" id="GO:0004519">
    <property type="term" value="F:endonuclease activity"/>
    <property type="evidence" value="ECO:0007669"/>
    <property type="project" value="UniProtKB-KW"/>
</dbReference>
<dbReference type="InterPro" id="IPR041588">
    <property type="entry name" value="Integrase_H2C2"/>
</dbReference>
<dbReference type="EMBL" id="VUJU01010584">
    <property type="protein sequence ID" value="KAF0713719.1"/>
    <property type="molecule type" value="Genomic_DNA"/>
</dbReference>
<evidence type="ECO:0000256" key="2">
    <source>
        <dbReference type="ARBA" id="ARBA00022679"/>
    </source>
</evidence>
<dbReference type="Gene3D" id="2.40.70.10">
    <property type="entry name" value="Acid Proteases"/>
    <property type="match status" value="1"/>
</dbReference>
<dbReference type="Pfam" id="PF13650">
    <property type="entry name" value="Asp_protease_2"/>
    <property type="match status" value="1"/>
</dbReference>
<dbReference type="GO" id="GO:0016787">
    <property type="term" value="F:hydrolase activity"/>
    <property type="evidence" value="ECO:0007669"/>
    <property type="project" value="UniProtKB-KW"/>
</dbReference>
<evidence type="ECO:0000259" key="11">
    <source>
        <dbReference type="PROSITE" id="PS50994"/>
    </source>
</evidence>
<dbReference type="PANTHER" id="PTHR37984">
    <property type="entry name" value="PROTEIN CBG26694"/>
    <property type="match status" value="1"/>
</dbReference>
<evidence type="ECO:0000259" key="9">
    <source>
        <dbReference type="PROSITE" id="PS50158"/>
    </source>
</evidence>
<keyword evidence="13" id="KW-1185">Reference proteome</keyword>
<evidence type="ECO:0000256" key="4">
    <source>
        <dbReference type="ARBA" id="ARBA00022722"/>
    </source>
</evidence>
<comment type="caution">
    <text evidence="12">The sequence shown here is derived from an EMBL/GenBank/DDBJ whole genome shotgun (WGS) entry which is preliminary data.</text>
</comment>
<dbReference type="CDD" id="cd00303">
    <property type="entry name" value="retropepsin_like"/>
    <property type="match status" value="1"/>
</dbReference>
<dbReference type="FunFam" id="3.30.420.10:FF:000032">
    <property type="entry name" value="Retrovirus-related Pol polyprotein from transposon 297-like Protein"/>
    <property type="match status" value="1"/>
</dbReference>
<dbReference type="InterPro" id="IPR012337">
    <property type="entry name" value="RNaseH-like_sf"/>
</dbReference>
<evidence type="ECO:0000313" key="13">
    <source>
        <dbReference type="Proteomes" id="UP000478052"/>
    </source>
</evidence>
<dbReference type="GO" id="GO:0003964">
    <property type="term" value="F:RNA-directed DNA polymerase activity"/>
    <property type="evidence" value="ECO:0007669"/>
    <property type="project" value="UniProtKB-KW"/>
</dbReference>
<feature type="domain" description="Integrase catalytic" evidence="11">
    <location>
        <begin position="1120"/>
        <end position="1277"/>
    </location>
</feature>
<organism evidence="12 13">
    <name type="scientific">Aphis craccivora</name>
    <name type="common">Cowpea aphid</name>
    <dbReference type="NCBI Taxonomy" id="307492"/>
    <lineage>
        <taxon>Eukaryota</taxon>
        <taxon>Metazoa</taxon>
        <taxon>Ecdysozoa</taxon>
        <taxon>Arthropoda</taxon>
        <taxon>Hexapoda</taxon>
        <taxon>Insecta</taxon>
        <taxon>Pterygota</taxon>
        <taxon>Neoptera</taxon>
        <taxon>Paraneoptera</taxon>
        <taxon>Hemiptera</taxon>
        <taxon>Sternorrhyncha</taxon>
        <taxon>Aphidomorpha</taxon>
        <taxon>Aphidoidea</taxon>
        <taxon>Aphididae</taxon>
        <taxon>Aphidini</taxon>
        <taxon>Aphis</taxon>
        <taxon>Aphis</taxon>
    </lineage>
</organism>
<evidence type="ECO:0000256" key="8">
    <source>
        <dbReference type="PROSITE-ProRule" id="PRU00047"/>
    </source>
</evidence>
<dbReference type="InterPro" id="IPR021109">
    <property type="entry name" value="Peptidase_aspartic_dom_sf"/>
</dbReference>
<dbReference type="GO" id="GO:0003676">
    <property type="term" value="F:nucleic acid binding"/>
    <property type="evidence" value="ECO:0007669"/>
    <property type="project" value="InterPro"/>
</dbReference>
<evidence type="ECO:0000256" key="1">
    <source>
        <dbReference type="ARBA" id="ARBA00012493"/>
    </source>
</evidence>
<dbReference type="GO" id="GO:0015074">
    <property type="term" value="P:DNA integration"/>
    <property type="evidence" value="ECO:0007669"/>
    <property type="project" value="InterPro"/>
</dbReference>
<keyword evidence="7" id="KW-0695">RNA-directed DNA polymerase</keyword>
<dbReference type="InterPro" id="IPR036875">
    <property type="entry name" value="Znf_CCHC_sf"/>
</dbReference>
<keyword evidence="8" id="KW-0479">Metal-binding</keyword>
<dbReference type="Gene3D" id="3.30.420.10">
    <property type="entry name" value="Ribonuclease H-like superfamily/Ribonuclease H"/>
    <property type="match status" value="1"/>
</dbReference>
<dbReference type="InterPro" id="IPR043502">
    <property type="entry name" value="DNA/RNA_pol_sf"/>
</dbReference>
<dbReference type="PROSITE" id="PS50994">
    <property type="entry name" value="INTEGRASE"/>
    <property type="match status" value="1"/>
</dbReference>
<feature type="domain" description="Reverse transcriptase" evidence="10">
    <location>
        <begin position="571"/>
        <end position="750"/>
    </location>
</feature>
<dbReference type="Proteomes" id="UP000478052">
    <property type="component" value="Unassembled WGS sequence"/>
</dbReference>
<proteinExistence type="predicted"/>
<dbReference type="Pfam" id="PF17921">
    <property type="entry name" value="Integrase_H2C2"/>
    <property type="match status" value="1"/>
</dbReference>
<feature type="non-terminal residue" evidence="12">
    <location>
        <position position="1307"/>
    </location>
</feature>
<evidence type="ECO:0000313" key="12">
    <source>
        <dbReference type="EMBL" id="KAF0713719.1"/>
    </source>
</evidence>
<keyword evidence="3" id="KW-0548">Nucleotidyltransferase</keyword>
<dbReference type="PROSITE" id="PS50878">
    <property type="entry name" value="RT_POL"/>
    <property type="match status" value="1"/>
</dbReference>
<dbReference type="GO" id="GO:0042575">
    <property type="term" value="C:DNA polymerase complex"/>
    <property type="evidence" value="ECO:0007669"/>
    <property type="project" value="UniProtKB-ARBA"/>
</dbReference>
<evidence type="ECO:0000259" key="10">
    <source>
        <dbReference type="PROSITE" id="PS50878"/>
    </source>
</evidence>
<feature type="domain" description="CCHC-type" evidence="9">
    <location>
        <begin position="305"/>
        <end position="319"/>
    </location>
</feature>
<keyword evidence="8" id="KW-0863">Zinc-finger</keyword>
<feature type="domain" description="CCHC-type" evidence="9">
    <location>
        <begin position="283"/>
        <end position="296"/>
    </location>
</feature>
<evidence type="ECO:0000256" key="3">
    <source>
        <dbReference type="ARBA" id="ARBA00022695"/>
    </source>
</evidence>
<dbReference type="CDD" id="cd09274">
    <property type="entry name" value="RNase_HI_RT_Ty3"/>
    <property type="match status" value="1"/>
</dbReference>
<evidence type="ECO:0000256" key="7">
    <source>
        <dbReference type="ARBA" id="ARBA00022918"/>
    </source>
</evidence>
<evidence type="ECO:0000256" key="5">
    <source>
        <dbReference type="ARBA" id="ARBA00022759"/>
    </source>
</evidence>
<dbReference type="InterPro" id="IPR036397">
    <property type="entry name" value="RNaseH_sf"/>
</dbReference>
<dbReference type="InterPro" id="IPR041373">
    <property type="entry name" value="RT_RNaseH"/>
</dbReference>
<accession>A0A6G0VY03</accession>
<dbReference type="CDD" id="cd01647">
    <property type="entry name" value="RT_LTR"/>
    <property type="match status" value="1"/>
</dbReference>
<reference evidence="12 13" key="1">
    <citation type="submission" date="2019-08" db="EMBL/GenBank/DDBJ databases">
        <title>Whole genome of Aphis craccivora.</title>
        <authorList>
            <person name="Voronova N.V."/>
            <person name="Shulinski R.S."/>
            <person name="Bandarenka Y.V."/>
            <person name="Zhorov D.G."/>
            <person name="Warner D."/>
        </authorList>
    </citation>
    <scope>NUCLEOTIDE SEQUENCE [LARGE SCALE GENOMIC DNA]</scope>
    <source>
        <strain evidence="12">180601</strain>
        <tissue evidence="12">Whole Body</tissue>
    </source>
</reference>
<sequence length="1307" mass="149377">MNGDQGSAMSAPVAPTYVELYTMVQQLSEQLKVMTENQRQSASLSSNDPSRVGSATTEFRIVPDLNKTVKEFCGRETACEAEDWFESVNTLARINNWPDGYRLQFTRSCLVGAARNWFLGREFENWDDFSSKFKSTFARGMRVTDKWNQMQKRVQQKNEHIVDFFHEKIRMCRELKLSFDEIKDHVLQGVYSRELAIFALSNKHGDENQLLGDLLEWERLNALRNGISRKDEPVDKRSEKYKRPEKNATATVNQVPLYVAPHRRETKTATTNGELPSSEQVECWYCHKTGHVGRDCLQRREKLTCYGCSGKGHLKRDCPGRSNAETNVTATGVAVDNPHRYLKNGVVRGAVVSLLVDTGSHYSLIKQSVAKRIGLVIEHAAQPLYGIGSVTVPTTTTVGQALESITVDGVEAGPVTLLVVPDDAQRTELIVGRGWLDLPYVTYYKTSNDLIIKRIDKNCLSTSTGNSDITSSTDAMVHVTEVDESLYREPLTEADFKYVSTEATRAEKDKLLVLLNSYRDTFAKNLNELGCTEMAELRIDEEEGSKPVTCKPYKVSLAERKAMAEIIAEWKSCGIVTETRSPYASPVLLVSQKGGKSRLVVDYRRLNRQTRRQNFPLPSMDEQITLLGTGQLFVQLDLANGYFQVPLARESREKTAFITPDDTGEFTRTPFGLAGAPGEFQRLMNVVLGELRGTLVKSYLDDWVLEANDWEDMLTKLELVLKCLRKAKLTLRPGKCMFGTKEIEFLGFVITKGEIKPGREKTRSISDFPRPNNIHELRRFLGLTSFFRRFVKGYAVLAEPLTRLTKKEASYTWESKQEDAFVQLKKVLSQEPVLKMFNPEAETTELHTDACAYGLAGMLFQRDKPSDKLRLVHCVSKRLTEAEQHYHSSKLELMAMVWSVKRLRSYLLGIQFTIYTDCQALTYLNSCRISNPQIARWYDLLQEYVFEVKYRAGTKMQHVDALSRAPQTDRESEGAVEETLCSDLDVCNVLTVEDKVMMAQRSDNEISEIMDMMNKPKEERTKYESGKTRHYEIRNGLLYRRCKDKLLFRMPRSMRKSILVSAHDLNGHQSVDKTVSHILQDYWFPRLRRYVRQHIHMCLECLMMKTPRGRRPGLLHPMPVGRRPFEIVHADHIGPFVTCHKGNKYVLVLVDNFTKFVCLFAAEDTSALCTLAKVQNFVSQYGLPRRLITDRGTCFTSRVFTEYCEDNGILHGLTSTRRPQANGQCERVNSVVTSMLRTQVEKPEEWSDLLPMVQRQINNSESKTTRRTPFELLHGYRPRYDLGKLRELSTTTEDWTCPETLREEIRG</sequence>
<dbReference type="InterPro" id="IPR000477">
    <property type="entry name" value="RT_dom"/>
</dbReference>
<name>A0A6G0VY03_APHCR</name>
<dbReference type="EC" id="2.7.7.49" evidence="1"/>
<dbReference type="Gene3D" id="3.10.10.10">
    <property type="entry name" value="HIV Type 1 Reverse Transcriptase, subunit A, domain 1"/>
    <property type="match status" value="1"/>
</dbReference>
<dbReference type="Gene3D" id="3.30.70.270">
    <property type="match status" value="2"/>
</dbReference>
<dbReference type="Gene3D" id="1.10.340.70">
    <property type="match status" value="1"/>
</dbReference>
<dbReference type="InterPro" id="IPR043128">
    <property type="entry name" value="Rev_trsase/Diguanyl_cyclase"/>
</dbReference>
<dbReference type="SUPFAM" id="SSF50630">
    <property type="entry name" value="Acid proteases"/>
    <property type="match status" value="1"/>
</dbReference>
<gene>
    <name evidence="12" type="ORF">FWK35_00038118</name>
</gene>
<keyword evidence="5" id="KW-0255">Endonuclease</keyword>
<keyword evidence="8" id="KW-0862">Zinc</keyword>
<dbReference type="PANTHER" id="PTHR37984:SF5">
    <property type="entry name" value="PROTEIN NYNRIN-LIKE"/>
    <property type="match status" value="1"/>
</dbReference>
<dbReference type="Pfam" id="PF00665">
    <property type="entry name" value="rve"/>
    <property type="match status" value="1"/>
</dbReference>
<dbReference type="SUPFAM" id="SSF56672">
    <property type="entry name" value="DNA/RNA polymerases"/>
    <property type="match status" value="1"/>
</dbReference>
<keyword evidence="2" id="KW-0808">Transferase</keyword>
<dbReference type="SMART" id="SM00343">
    <property type="entry name" value="ZnF_C2HC"/>
    <property type="match status" value="2"/>
</dbReference>
<keyword evidence="4" id="KW-0540">Nuclease</keyword>
<dbReference type="GO" id="GO:0008270">
    <property type="term" value="F:zinc ion binding"/>
    <property type="evidence" value="ECO:0007669"/>
    <property type="project" value="UniProtKB-KW"/>
</dbReference>
<dbReference type="InterPro" id="IPR001878">
    <property type="entry name" value="Znf_CCHC"/>
</dbReference>
<dbReference type="SUPFAM" id="SSF53098">
    <property type="entry name" value="Ribonuclease H-like"/>
    <property type="match status" value="1"/>
</dbReference>
<dbReference type="InterPro" id="IPR001584">
    <property type="entry name" value="Integrase_cat-core"/>
</dbReference>
<dbReference type="SUPFAM" id="SSF57756">
    <property type="entry name" value="Retrovirus zinc finger-like domains"/>
    <property type="match status" value="1"/>
</dbReference>
<dbReference type="PROSITE" id="PS50158">
    <property type="entry name" value="ZF_CCHC"/>
    <property type="match status" value="2"/>
</dbReference>
<evidence type="ECO:0000256" key="6">
    <source>
        <dbReference type="ARBA" id="ARBA00022801"/>
    </source>
</evidence>
<dbReference type="Pfam" id="PF17917">
    <property type="entry name" value="RT_RNaseH"/>
    <property type="match status" value="1"/>
</dbReference>
<dbReference type="InterPro" id="IPR050951">
    <property type="entry name" value="Retrovirus_Pol_polyprotein"/>
</dbReference>
<dbReference type="OrthoDB" id="6598895at2759"/>
<dbReference type="Gene3D" id="4.10.60.10">
    <property type="entry name" value="Zinc finger, CCHC-type"/>
    <property type="match status" value="1"/>
</dbReference>
<protein>
    <recommendedName>
        <fullName evidence="1">RNA-directed DNA polymerase</fullName>
        <ecNumber evidence="1">2.7.7.49</ecNumber>
    </recommendedName>
</protein>